<dbReference type="AlphaFoldDB" id="A0A4Y2ALS1"/>
<organism evidence="1 2">
    <name type="scientific">Araneus ventricosus</name>
    <name type="common">Orbweaver spider</name>
    <name type="synonym">Epeira ventricosa</name>
    <dbReference type="NCBI Taxonomy" id="182803"/>
    <lineage>
        <taxon>Eukaryota</taxon>
        <taxon>Metazoa</taxon>
        <taxon>Ecdysozoa</taxon>
        <taxon>Arthropoda</taxon>
        <taxon>Chelicerata</taxon>
        <taxon>Arachnida</taxon>
        <taxon>Araneae</taxon>
        <taxon>Araneomorphae</taxon>
        <taxon>Entelegynae</taxon>
        <taxon>Araneoidea</taxon>
        <taxon>Araneidae</taxon>
        <taxon>Araneus</taxon>
    </lineage>
</organism>
<protein>
    <submittedName>
        <fullName evidence="1">Uncharacterized protein</fullName>
    </submittedName>
</protein>
<name>A0A4Y2ALS1_ARAVE</name>
<sequence>MDPFLYGVCGLKFSSPEVGYWSCSGGVSFKEAFDLESIQNDDSVSICEDTYANTVSRTEAGRHVVTLAFESPPELGNAETRALKCFYQVEGKLDRDSILKRQNLEFMREYLMLNQMELIPDSQVLNPRRYYLPHHDDRKDESTSTKLRVAFNASATDSEGGSLNDYL</sequence>
<reference evidence="1 2" key="1">
    <citation type="journal article" date="2019" name="Sci. Rep.">
        <title>Orb-weaving spider Araneus ventricosus genome elucidates the spidroin gene catalogue.</title>
        <authorList>
            <person name="Kono N."/>
            <person name="Nakamura H."/>
            <person name="Ohtoshi R."/>
            <person name="Moran D.A.P."/>
            <person name="Shinohara A."/>
            <person name="Yoshida Y."/>
            <person name="Fujiwara M."/>
            <person name="Mori M."/>
            <person name="Tomita M."/>
            <person name="Arakawa K."/>
        </authorList>
    </citation>
    <scope>NUCLEOTIDE SEQUENCE [LARGE SCALE GENOMIC DNA]</scope>
</reference>
<evidence type="ECO:0000313" key="1">
    <source>
        <dbReference type="EMBL" id="GBL80165.1"/>
    </source>
</evidence>
<proteinExistence type="predicted"/>
<comment type="caution">
    <text evidence="1">The sequence shown here is derived from an EMBL/GenBank/DDBJ whole genome shotgun (WGS) entry which is preliminary data.</text>
</comment>
<evidence type="ECO:0000313" key="2">
    <source>
        <dbReference type="Proteomes" id="UP000499080"/>
    </source>
</evidence>
<keyword evidence="2" id="KW-1185">Reference proteome</keyword>
<gene>
    <name evidence="1" type="ORF">AVEN_261564_1</name>
</gene>
<dbReference type="OrthoDB" id="8045623at2759"/>
<dbReference type="Proteomes" id="UP000499080">
    <property type="component" value="Unassembled WGS sequence"/>
</dbReference>
<dbReference type="EMBL" id="BGPR01156745">
    <property type="protein sequence ID" value="GBL80165.1"/>
    <property type="molecule type" value="Genomic_DNA"/>
</dbReference>
<accession>A0A4Y2ALS1</accession>